<gene>
    <name evidence="4" type="ORF">GTQ38_11075</name>
</gene>
<keyword evidence="2" id="KW-0560">Oxidoreductase</keyword>
<proteinExistence type="predicted"/>
<dbReference type="InterPro" id="IPR014710">
    <property type="entry name" value="RmlC-like_jellyroll"/>
</dbReference>
<keyword evidence="5" id="KW-1185">Reference proteome</keyword>
<dbReference type="SUPFAM" id="SSF51206">
    <property type="entry name" value="cAMP-binding domain-like"/>
    <property type="match status" value="1"/>
</dbReference>
<dbReference type="InterPro" id="IPR018490">
    <property type="entry name" value="cNMP-bd_dom_sf"/>
</dbReference>
<evidence type="ECO:0000256" key="1">
    <source>
        <dbReference type="ARBA" id="ARBA00022630"/>
    </source>
</evidence>
<dbReference type="Gene3D" id="3.50.50.60">
    <property type="entry name" value="FAD/NAD(P)-binding domain"/>
    <property type="match status" value="2"/>
</dbReference>
<accession>A0A6L9ECX9</accession>
<dbReference type="EMBL" id="WXYO01000005">
    <property type="protein sequence ID" value="NAS12546.1"/>
    <property type="molecule type" value="Genomic_DNA"/>
</dbReference>
<keyword evidence="1" id="KW-0285">Flavoprotein</keyword>
<evidence type="ECO:0000256" key="2">
    <source>
        <dbReference type="ARBA" id="ARBA00023002"/>
    </source>
</evidence>
<sequence>MTDPRFPELNQRQITVLRNYGEIESFSEDTRVFSQGDQYYDFFVVMAGAISIEDPYNNNDVVVVHQKNEFSGDSSMLSTRSAQFHGIAKANTCLLRITPTKLKEAIARYSDISDVLLNAFLLRQQTVLNEFSGGMKLIGSGNSKQTYAIRDFMEKNHLWYTFLDVDTSSEAIELLENFNLNKEDLPILINSEAKVCQNPSLDQLARYAGVLMDFEDKVFDLLVIGAGPAGLAASVYAASEGLNVVTIDSKAPGGQAGKSSKIENYLGFPTGISGSELANRAYVQAQKFGCNISIPHQAESVEHTGDYFILKASNDKTIKTKALIAATGANYRQLPIDNIDKYEGSGVYYSATGMNISDCTDELVGVVGGGNSAGQAALFLADHAREVHVILRGGDLGAKMSDYLVQRIEAAENIFVHLHTQVTALNGTYHLESLVLNTQGEEKEIGISNLFTFIGARPCTDWLKGLVATDERGFIYTGPGIKEDNLYKCEIFRSRKPQSLETSIPGFFAVGDVRKGSVKRVASAVGEGSMAISQVHQFLSEHKPTEVVQ</sequence>
<dbReference type="InterPro" id="IPR023753">
    <property type="entry name" value="FAD/NAD-binding_dom"/>
</dbReference>
<reference evidence="4 5" key="1">
    <citation type="submission" date="2020-01" db="EMBL/GenBank/DDBJ databases">
        <title>Bacteria diversity of Porities sp.</title>
        <authorList>
            <person name="Wang G."/>
        </authorList>
    </citation>
    <scope>NUCLEOTIDE SEQUENCE [LARGE SCALE GENOMIC DNA]</scope>
    <source>
        <strain evidence="4 5">R33</strain>
    </source>
</reference>
<dbReference type="PRINTS" id="PR00469">
    <property type="entry name" value="PNDRDTASEII"/>
</dbReference>
<dbReference type="GO" id="GO:0016491">
    <property type="term" value="F:oxidoreductase activity"/>
    <property type="evidence" value="ECO:0007669"/>
    <property type="project" value="UniProtKB-KW"/>
</dbReference>
<name>A0A6L9ECX9_9FLAO</name>
<feature type="domain" description="Cyclic nucleotide-binding" evidence="3">
    <location>
        <begin position="5"/>
        <end position="123"/>
    </location>
</feature>
<dbReference type="Proteomes" id="UP000475249">
    <property type="component" value="Unassembled WGS sequence"/>
</dbReference>
<dbReference type="PANTHER" id="PTHR48105">
    <property type="entry name" value="THIOREDOXIN REDUCTASE 1-RELATED-RELATED"/>
    <property type="match status" value="1"/>
</dbReference>
<dbReference type="RefSeq" id="WP_161435585.1">
    <property type="nucleotide sequence ID" value="NZ_WXYO01000005.1"/>
</dbReference>
<dbReference type="Pfam" id="PF00027">
    <property type="entry name" value="cNMP_binding"/>
    <property type="match status" value="1"/>
</dbReference>
<dbReference type="PRINTS" id="PR00368">
    <property type="entry name" value="FADPNR"/>
</dbReference>
<dbReference type="SUPFAM" id="SSF51905">
    <property type="entry name" value="FAD/NAD(P)-binding domain"/>
    <property type="match status" value="1"/>
</dbReference>
<evidence type="ECO:0000313" key="5">
    <source>
        <dbReference type="Proteomes" id="UP000475249"/>
    </source>
</evidence>
<dbReference type="AlphaFoldDB" id="A0A6L9ECX9"/>
<dbReference type="PROSITE" id="PS50042">
    <property type="entry name" value="CNMP_BINDING_3"/>
    <property type="match status" value="1"/>
</dbReference>
<dbReference type="InterPro" id="IPR036188">
    <property type="entry name" value="FAD/NAD-bd_sf"/>
</dbReference>
<organism evidence="4 5">
    <name type="scientific">Poritiphilus flavus</name>
    <dbReference type="NCBI Taxonomy" id="2697053"/>
    <lineage>
        <taxon>Bacteria</taxon>
        <taxon>Pseudomonadati</taxon>
        <taxon>Bacteroidota</taxon>
        <taxon>Flavobacteriia</taxon>
        <taxon>Flavobacteriales</taxon>
        <taxon>Flavobacteriaceae</taxon>
        <taxon>Poritiphilus</taxon>
    </lineage>
</organism>
<evidence type="ECO:0000313" key="4">
    <source>
        <dbReference type="EMBL" id="NAS12546.1"/>
    </source>
</evidence>
<dbReference type="Gene3D" id="2.60.120.10">
    <property type="entry name" value="Jelly Rolls"/>
    <property type="match status" value="1"/>
</dbReference>
<protein>
    <submittedName>
        <fullName evidence="4">FAD-dependent oxidoreductase</fullName>
    </submittedName>
</protein>
<evidence type="ECO:0000259" key="3">
    <source>
        <dbReference type="PROSITE" id="PS50042"/>
    </source>
</evidence>
<dbReference type="InterPro" id="IPR000595">
    <property type="entry name" value="cNMP-bd_dom"/>
</dbReference>
<dbReference type="InterPro" id="IPR050097">
    <property type="entry name" value="Ferredoxin-NADP_redctase_2"/>
</dbReference>
<comment type="caution">
    <text evidence="4">The sequence shown here is derived from an EMBL/GenBank/DDBJ whole genome shotgun (WGS) entry which is preliminary data.</text>
</comment>
<dbReference type="Pfam" id="PF07992">
    <property type="entry name" value="Pyr_redox_2"/>
    <property type="match status" value="1"/>
</dbReference>